<dbReference type="InterPro" id="IPR017850">
    <property type="entry name" value="Alkaline_phosphatase_core_sf"/>
</dbReference>
<evidence type="ECO:0000256" key="8">
    <source>
        <dbReference type="SAM" id="Phobius"/>
    </source>
</evidence>
<accession>A0A5B8XBY6</accession>
<feature type="transmembrane region" description="Helical" evidence="8">
    <location>
        <begin position="76"/>
        <end position="97"/>
    </location>
</feature>
<feature type="transmembrane region" description="Helical" evidence="8">
    <location>
        <begin position="7"/>
        <end position="26"/>
    </location>
</feature>
<dbReference type="AlphaFoldDB" id="A0A5B8XBY6"/>
<evidence type="ECO:0000256" key="5">
    <source>
        <dbReference type="ARBA" id="ARBA00022692"/>
    </source>
</evidence>
<keyword evidence="3" id="KW-0997">Cell inner membrane</keyword>
<evidence type="ECO:0000256" key="4">
    <source>
        <dbReference type="ARBA" id="ARBA00022679"/>
    </source>
</evidence>
<feature type="transmembrane region" description="Helical" evidence="8">
    <location>
        <begin position="46"/>
        <end position="69"/>
    </location>
</feature>
<dbReference type="RefSeq" id="WP_146820170.1">
    <property type="nucleotide sequence ID" value="NZ_CP029077.1"/>
</dbReference>
<protein>
    <submittedName>
        <fullName evidence="11">EptA-like lipid A phosphoethanolamine transferase</fullName>
    </submittedName>
</protein>
<dbReference type="InterPro" id="IPR058130">
    <property type="entry name" value="PEA_transf_C"/>
</dbReference>
<feature type="domain" description="Sulfatase N-terminal" evidence="9">
    <location>
        <begin position="225"/>
        <end position="494"/>
    </location>
</feature>
<keyword evidence="12" id="KW-1185">Reference proteome</keyword>
<evidence type="ECO:0000256" key="1">
    <source>
        <dbReference type="ARBA" id="ARBA00004429"/>
    </source>
</evidence>
<feature type="domain" description="Phosphoethanolamine transferase N-terminal" evidence="10">
    <location>
        <begin position="57"/>
        <end position="200"/>
    </location>
</feature>
<dbReference type="Proteomes" id="UP000321934">
    <property type="component" value="Chromosome"/>
</dbReference>
<evidence type="ECO:0000256" key="2">
    <source>
        <dbReference type="ARBA" id="ARBA00022475"/>
    </source>
</evidence>
<evidence type="ECO:0000256" key="3">
    <source>
        <dbReference type="ARBA" id="ARBA00022519"/>
    </source>
</evidence>
<dbReference type="InterPro" id="IPR040423">
    <property type="entry name" value="PEA_transferase"/>
</dbReference>
<dbReference type="InterPro" id="IPR000917">
    <property type="entry name" value="Sulfatase_N"/>
</dbReference>
<name>A0A5B8XBY6_9RICK</name>
<dbReference type="InterPro" id="IPR012549">
    <property type="entry name" value="EptA-like_N"/>
</dbReference>
<dbReference type="GO" id="GO:0016776">
    <property type="term" value="F:phosphotransferase activity, phosphate group as acceptor"/>
    <property type="evidence" value="ECO:0007669"/>
    <property type="project" value="TreeGrafter"/>
</dbReference>
<dbReference type="GO" id="GO:0005886">
    <property type="term" value="C:plasma membrane"/>
    <property type="evidence" value="ECO:0007669"/>
    <property type="project" value="UniProtKB-SubCell"/>
</dbReference>
<dbReference type="Gene3D" id="3.40.720.10">
    <property type="entry name" value="Alkaline Phosphatase, subunit A"/>
    <property type="match status" value="1"/>
</dbReference>
<keyword evidence="5 8" id="KW-0812">Transmembrane</keyword>
<keyword evidence="7 8" id="KW-0472">Membrane</keyword>
<dbReference type="PANTHER" id="PTHR30443">
    <property type="entry name" value="INNER MEMBRANE PROTEIN"/>
    <property type="match status" value="1"/>
</dbReference>
<keyword evidence="6 8" id="KW-1133">Transmembrane helix</keyword>
<evidence type="ECO:0000256" key="7">
    <source>
        <dbReference type="ARBA" id="ARBA00023136"/>
    </source>
</evidence>
<dbReference type="SUPFAM" id="SSF53649">
    <property type="entry name" value="Alkaline phosphatase-like"/>
    <property type="match status" value="1"/>
</dbReference>
<dbReference type="Pfam" id="PF00884">
    <property type="entry name" value="Sulfatase"/>
    <property type="match status" value="1"/>
</dbReference>
<organism evidence="11 12">
    <name type="scientific">Candidatus Deianiraea vastatrix</name>
    <dbReference type="NCBI Taxonomy" id="2163644"/>
    <lineage>
        <taxon>Bacteria</taxon>
        <taxon>Pseudomonadati</taxon>
        <taxon>Pseudomonadota</taxon>
        <taxon>Alphaproteobacteria</taxon>
        <taxon>Rickettsiales</taxon>
        <taxon>Candidatus Deianiraeaceae</taxon>
        <taxon>Candidatus Deianiraea</taxon>
    </lineage>
</organism>
<dbReference type="CDD" id="cd16017">
    <property type="entry name" value="LptA"/>
    <property type="match status" value="1"/>
</dbReference>
<evidence type="ECO:0000313" key="12">
    <source>
        <dbReference type="Proteomes" id="UP000321934"/>
    </source>
</evidence>
<evidence type="ECO:0000256" key="6">
    <source>
        <dbReference type="ARBA" id="ARBA00022989"/>
    </source>
</evidence>
<keyword evidence="2" id="KW-1003">Cell membrane</keyword>
<evidence type="ECO:0000259" key="9">
    <source>
        <dbReference type="Pfam" id="PF00884"/>
    </source>
</evidence>
<reference evidence="11 12" key="1">
    <citation type="journal article" date="2019" name="ISME J.">
        <title>Deianiraea, an extracellular bacterium associated with the ciliate Paramecium, suggests an alternative scenario for the evolution of Rickettsiales.</title>
        <authorList>
            <person name="Castelli M."/>
            <person name="Sabaneyeva E."/>
            <person name="Lanzoni O."/>
            <person name="Lebedeva N."/>
            <person name="Floriano A.M."/>
            <person name="Gaiarsa S."/>
            <person name="Benken K."/>
            <person name="Modeo L."/>
            <person name="Bandi C."/>
            <person name="Potekhin A."/>
            <person name="Sassera D."/>
            <person name="Petroni G."/>
        </authorList>
    </citation>
    <scope>NUCLEOTIDE SEQUENCE [LARGE SCALE GENOMIC DNA]</scope>
    <source>
        <strain evidence="11">CyL4-1</strain>
    </source>
</reference>
<dbReference type="GO" id="GO:0009244">
    <property type="term" value="P:lipopolysaccharide core region biosynthetic process"/>
    <property type="evidence" value="ECO:0007669"/>
    <property type="project" value="TreeGrafter"/>
</dbReference>
<keyword evidence="4 11" id="KW-0808">Transferase</keyword>
<feature type="transmembrane region" description="Helical" evidence="8">
    <location>
        <begin position="149"/>
        <end position="170"/>
    </location>
</feature>
<evidence type="ECO:0000313" key="11">
    <source>
        <dbReference type="EMBL" id="QED22862.1"/>
    </source>
</evidence>
<comment type="subcellular location">
    <subcellularLocation>
        <location evidence="1">Cell inner membrane</location>
        <topology evidence="1">Multi-pass membrane protein</topology>
    </subcellularLocation>
</comment>
<gene>
    <name evidence="11" type="ORF">Deia_00048</name>
</gene>
<feature type="transmembrane region" description="Helical" evidence="8">
    <location>
        <begin position="117"/>
        <end position="137"/>
    </location>
</feature>
<dbReference type="EMBL" id="CP029077">
    <property type="protein sequence ID" value="QED22862.1"/>
    <property type="molecule type" value="Genomic_DNA"/>
</dbReference>
<dbReference type="OrthoDB" id="9786870at2"/>
<sequence>MKKKDESGCSIFAFTAIFTFFVLIFNNLYTWGKILKFAEIENIADAILPITIFIGVYLLLFIFFTLIFYKITVKILSILIIFICGLCSYFISTYGIVIDRFMIANVFSTDFNEVIGLFSWKMIVYFVFLIFIPIIVITRVKVKSISISLRIRILLLALFLALVVILPNYVKLAAFFRKHNSLGGYFVPSNFISSSITYAKYIFKSKAKPILIDDAVITKNNDVLIVLVVGETARKKNFSLYGYSRKTNPLLEKEKITSLNATSCGTSTNVSVPCIFSPSAKSDFDHLKYENMISMLKRLNVKISWLENNFGGCYGLCDDVEKQYFNGSPDGIMLESFEGKLKNLSVYEDIIVLHQNGSHGPLYFQRYTENFNHFKPSCNRADVSKCKSQELFNAYDNTILYTDFFLHTIISKLKGVKKPVIMIYASDHGESLGEYGLFLHGFPYNLAPKEQKEIPFIIWANDSFEKKYYNLSKIDKNSQYSHDNIFHTTLGILNVKTKYYDKNLDIFKKN</sequence>
<evidence type="ECO:0000259" key="10">
    <source>
        <dbReference type="Pfam" id="PF08019"/>
    </source>
</evidence>
<proteinExistence type="predicted"/>
<dbReference type="Pfam" id="PF08019">
    <property type="entry name" value="EptA_B_N"/>
    <property type="match status" value="1"/>
</dbReference>
<dbReference type="PANTHER" id="PTHR30443:SF0">
    <property type="entry name" value="PHOSPHOETHANOLAMINE TRANSFERASE EPTA"/>
    <property type="match status" value="1"/>
</dbReference>